<feature type="region of interest" description="Disordered" evidence="1">
    <location>
        <begin position="26"/>
        <end position="100"/>
    </location>
</feature>
<feature type="compositionally biased region" description="Basic and acidic residues" evidence="1">
    <location>
        <begin position="62"/>
        <end position="73"/>
    </location>
</feature>
<gene>
    <name evidence="3" type="ORF">Srubr_71090</name>
</gene>
<keyword evidence="4" id="KW-1185">Reference proteome</keyword>
<organism evidence="3 4">
    <name type="scientific">Streptomyces rubradiris</name>
    <name type="common">Streptomyces achromogenes subsp. rubradiris</name>
    <dbReference type="NCBI Taxonomy" id="285531"/>
    <lineage>
        <taxon>Bacteria</taxon>
        <taxon>Bacillati</taxon>
        <taxon>Actinomycetota</taxon>
        <taxon>Actinomycetes</taxon>
        <taxon>Kitasatosporales</taxon>
        <taxon>Streptomycetaceae</taxon>
        <taxon>Streptomyces</taxon>
    </lineage>
</organism>
<keyword evidence="2" id="KW-0732">Signal</keyword>
<name>A0ABQ3RN30_STRRR</name>
<evidence type="ECO:0008006" key="5">
    <source>
        <dbReference type="Google" id="ProtNLM"/>
    </source>
</evidence>
<dbReference type="EMBL" id="BNEA01000015">
    <property type="protein sequence ID" value="GHI57263.1"/>
    <property type="molecule type" value="Genomic_DNA"/>
</dbReference>
<evidence type="ECO:0000313" key="4">
    <source>
        <dbReference type="Proteomes" id="UP000646738"/>
    </source>
</evidence>
<evidence type="ECO:0000313" key="3">
    <source>
        <dbReference type="EMBL" id="GHI57263.1"/>
    </source>
</evidence>
<protein>
    <recommendedName>
        <fullName evidence="5">Lipoprotein</fullName>
    </recommendedName>
</protein>
<dbReference type="Proteomes" id="UP000646738">
    <property type="component" value="Unassembled WGS sequence"/>
</dbReference>
<feature type="signal peptide" evidence="2">
    <location>
        <begin position="1"/>
        <end position="23"/>
    </location>
</feature>
<sequence length="240" mass="24679">MGMRARLAVGAVVGLAVIGAVSATVGSHSKAGGSGDGARAGSSPSAPHKPGGASENSGGSADSRRARAAEKMKTTFGDNGDYQVGTDIKPGTYRTTGNPDDTCYWERARDASGQPDATLAGDRLNGTGYVTVMPTDKVFRFFGCADWELVDPTAPTAKGTPATSMDGDAGMFQVGTDIAPGTYKSTGNTGGTCYWERTKDAEHGPDSFLAGDHVTGTAVVTLSASDGYFKTDDCGDWKRI</sequence>
<reference evidence="4" key="1">
    <citation type="submission" date="2023-07" db="EMBL/GenBank/DDBJ databases">
        <title>Whole genome shotgun sequence of Streptomyces achromogenes subsp. rubradiris NBRC 14000.</title>
        <authorList>
            <person name="Komaki H."/>
            <person name="Tamura T."/>
        </authorList>
    </citation>
    <scope>NUCLEOTIDE SEQUENCE [LARGE SCALE GENOMIC DNA]</scope>
    <source>
        <strain evidence="4">NBRC 14000</strain>
    </source>
</reference>
<proteinExistence type="predicted"/>
<comment type="caution">
    <text evidence="3">The sequence shown here is derived from an EMBL/GenBank/DDBJ whole genome shotgun (WGS) entry which is preliminary data.</text>
</comment>
<feature type="chain" id="PRO_5046928446" description="Lipoprotein" evidence="2">
    <location>
        <begin position="24"/>
        <end position="240"/>
    </location>
</feature>
<evidence type="ECO:0000256" key="1">
    <source>
        <dbReference type="SAM" id="MobiDB-lite"/>
    </source>
</evidence>
<accession>A0ABQ3RN30</accession>
<evidence type="ECO:0000256" key="2">
    <source>
        <dbReference type="SAM" id="SignalP"/>
    </source>
</evidence>